<dbReference type="HOGENOM" id="CLU_026228_6_0_0"/>
<dbReference type="SUPFAM" id="SSF53850">
    <property type="entry name" value="Periplasmic binding protein-like II"/>
    <property type="match status" value="1"/>
</dbReference>
<feature type="domain" description="PBP" evidence="5">
    <location>
        <begin position="41"/>
        <end position="293"/>
    </location>
</feature>
<dbReference type="PANTHER" id="PTHR30570">
    <property type="entry name" value="PERIPLASMIC PHOSPHATE BINDING COMPONENT OF PHOSPHATE ABC TRANSPORTER"/>
    <property type="match status" value="1"/>
</dbReference>
<comment type="caution">
    <text evidence="6">The sequence shown here is derived from an EMBL/GenBank/DDBJ whole genome shotgun (WGS) entry which is preliminary data.</text>
</comment>
<dbReference type="GO" id="GO:0006817">
    <property type="term" value="P:phosphate ion transport"/>
    <property type="evidence" value="ECO:0007669"/>
    <property type="project" value="UniProtKB-UniRule"/>
</dbReference>
<comment type="similarity">
    <text evidence="1 4">Belongs to the PstS family.</text>
</comment>
<dbReference type="InterPro" id="IPR050811">
    <property type="entry name" value="Phosphate_ABC_transporter"/>
</dbReference>
<dbReference type="GO" id="GO:0042301">
    <property type="term" value="F:phosphate ion binding"/>
    <property type="evidence" value="ECO:0007669"/>
    <property type="project" value="UniProtKB-UniRule"/>
</dbReference>
<keyword evidence="4" id="KW-0592">Phosphate transport</keyword>
<keyword evidence="2 4" id="KW-0813">Transport</keyword>
<dbReference type="RefSeq" id="WP_002650264.1">
    <property type="nucleotide sequence ID" value="NZ_CH672376.1"/>
</dbReference>
<reference evidence="6 7" key="1">
    <citation type="submission" date="2006-02" db="EMBL/GenBank/DDBJ databases">
        <authorList>
            <person name="Amann R."/>
            <person name="Ferriera S."/>
            <person name="Johnson J."/>
            <person name="Kravitz S."/>
            <person name="Halpern A."/>
            <person name="Remington K."/>
            <person name="Beeson K."/>
            <person name="Tran B."/>
            <person name="Rogers Y.-H."/>
            <person name="Friedman R."/>
            <person name="Venter J.C."/>
        </authorList>
    </citation>
    <scope>NUCLEOTIDE SEQUENCE [LARGE SCALE GENOMIC DNA]</scope>
    <source>
        <strain evidence="6 7">DSM 3645</strain>
    </source>
</reference>
<evidence type="ECO:0000313" key="6">
    <source>
        <dbReference type="EMBL" id="EAQ80707.1"/>
    </source>
</evidence>
<organism evidence="6 7">
    <name type="scientific">Blastopirellula marina DSM 3645</name>
    <dbReference type="NCBI Taxonomy" id="314230"/>
    <lineage>
        <taxon>Bacteria</taxon>
        <taxon>Pseudomonadati</taxon>
        <taxon>Planctomycetota</taxon>
        <taxon>Planctomycetia</taxon>
        <taxon>Pirellulales</taxon>
        <taxon>Pirellulaceae</taxon>
        <taxon>Blastopirellula</taxon>
    </lineage>
</organism>
<dbReference type="OrthoDB" id="9790048at2"/>
<feature type="chain" id="PRO_5027154080" description="Phosphate-binding protein" evidence="4">
    <location>
        <begin position="27"/>
        <end position="325"/>
    </location>
</feature>
<sequence length="325" mass="35488">MITRCSIFLLTALLLLAATQLTFAQAAVDAKLPKYRDVQGIAGTISSKGSDTMNNLMSLWADKFEDIYPNVKVEIEGKGSSTAPDALTKGTAMFGPMSRPMKKSEIDAFEKRYQYKPTQLGTSVDMLAVFVHNNNPISGLTFEQLDGIFSSTRKGGSDEITTWGQLGLKGNLAGERISLYGRNAASGTYGYFKEKALFEGDYRDTVQEQPGSAAVVQSVANDLAGIGYSGIGYKINGVRTVPLAKEGNKFVAPTLENVSSYPLSRYLLIGVNFDGKSLPPLQREFIKFIYSQEGQVEVIKDGYLPLNAVQAKEQLKFVKLSFADY</sequence>
<dbReference type="InterPro" id="IPR011862">
    <property type="entry name" value="Phos-bd"/>
</dbReference>
<dbReference type="STRING" id="314230.DSM3645_11841"/>
<dbReference type="Gene3D" id="3.40.190.10">
    <property type="entry name" value="Periplasmic binding protein-like II"/>
    <property type="match status" value="2"/>
</dbReference>
<keyword evidence="3 4" id="KW-0732">Signal</keyword>
<evidence type="ECO:0000256" key="3">
    <source>
        <dbReference type="ARBA" id="ARBA00022729"/>
    </source>
</evidence>
<dbReference type="PANTHER" id="PTHR30570:SF6">
    <property type="entry name" value="PHOSPHATE-BINDING PROTEIN PSTS"/>
    <property type="match status" value="1"/>
</dbReference>
<dbReference type="Pfam" id="PF12849">
    <property type="entry name" value="PBP_like_2"/>
    <property type="match status" value="1"/>
</dbReference>
<evidence type="ECO:0000256" key="1">
    <source>
        <dbReference type="ARBA" id="ARBA00008725"/>
    </source>
</evidence>
<evidence type="ECO:0000259" key="5">
    <source>
        <dbReference type="Pfam" id="PF12849"/>
    </source>
</evidence>
<feature type="signal peptide" evidence="4">
    <location>
        <begin position="1"/>
        <end position="26"/>
    </location>
</feature>
<dbReference type="EMBL" id="AANZ01000007">
    <property type="protein sequence ID" value="EAQ80707.1"/>
    <property type="molecule type" value="Genomic_DNA"/>
</dbReference>
<accession>A3ZRD8</accession>
<protein>
    <recommendedName>
        <fullName evidence="4">Phosphate-binding protein</fullName>
    </recommendedName>
</protein>
<dbReference type="NCBIfam" id="TIGR02136">
    <property type="entry name" value="ptsS_2"/>
    <property type="match status" value="1"/>
</dbReference>
<dbReference type="CDD" id="cd13653">
    <property type="entry name" value="PBP2_phosphate_like_1"/>
    <property type="match status" value="1"/>
</dbReference>
<dbReference type="eggNOG" id="COG0226">
    <property type="taxonomic scope" value="Bacteria"/>
</dbReference>
<evidence type="ECO:0000256" key="4">
    <source>
        <dbReference type="RuleBase" id="RU367119"/>
    </source>
</evidence>
<comment type="function">
    <text evidence="4">Involved in the system for phosphate transport across the cytoplasmic membrane.</text>
</comment>
<dbReference type="InterPro" id="IPR024370">
    <property type="entry name" value="PBP_domain"/>
</dbReference>
<name>A3ZRD8_9BACT</name>
<evidence type="ECO:0000313" key="7">
    <source>
        <dbReference type="Proteomes" id="UP000004358"/>
    </source>
</evidence>
<gene>
    <name evidence="6" type="ORF">DSM3645_11841</name>
</gene>
<proteinExistence type="inferred from homology"/>
<evidence type="ECO:0000256" key="2">
    <source>
        <dbReference type="ARBA" id="ARBA00022448"/>
    </source>
</evidence>
<dbReference type="Proteomes" id="UP000004358">
    <property type="component" value="Unassembled WGS sequence"/>
</dbReference>
<dbReference type="AlphaFoldDB" id="A3ZRD8"/>